<evidence type="ECO:0000313" key="2">
    <source>
        <dbReference type="Proteomes" id="UP000321832"/>
    </source>
</evidence>
<protein>
    <submittedName>
        <fullName evidence="1">Uncharacterized protein</fullName>
    </submittedName>
</protein>
<sequence>MEPAGRLLVPVIVGVESFVSAGASTVRAGAVISIEPASLAEAELPAASLAVAVTVNAPSASAAGTSTENVPPAATVAEIVCDAPSASVTTMLTVEPAGRFVVPVMVGVESFVSAGASTVSVGAVTSTEPTSFADAEFPAASLAVAVTVKAPSASVAGTSTEKVPPAATVAAMVCDAPRASVTTMLTVEPAGRLVVPVMVGVASFVSVGASTVRLGAVTSTEPASFADAELPAASVAVATMLNAPSASAAGTSTE</sequence>
<keyword evidence="2" id="KW-1185">Reference proteome</keyword>
<proteinExistence type="predicted"/>
<gene>
    <name evidence="1" type="ORF">FSC37_05415</name>
</gene>
<accession>A0A5C6TYF7</accession>
<organism evidence="1 2">
    <name type="scientific">Piscinibacter aquaticus</name>
    <dbReference type="NCBI Taxonomy" id="392597"/>
    <lineage>
        <taxon>Bacteria</taxon>
        <taxon>Pseudomonadati</taxon>
        <taxon>Pseudomonadota</taxon>
        <taxon>Betaproteobacteria</taxon>
        <taxon>Burkholderiales</taxon>
        <taxon>Sphaerotilaceae</taxon>
        <taxon>Piscinibacter</taxon>
    </lineage>
</organism>
<comment type="caution">
    <text evidence="1">The sequence shown here is derived from an EMBL/GenBank/DDBJ whole genome shotgun (WGS) entry which is preliminary data.</text>
</comment>
<reference evidence="1 2" key="1">
    <citation type="submission" date="2019-08" db="EMBL/GenBank/DDBJ databases">
        <authorList>
            <person name="Khan S.A."/>
            <person name="Jeon C.O."/>
            <person name="Jeong S.E."/>
        </authorList>
    </citation>
    <scope>NUCLEOTIDE SEQUENCE [LARGE SCALE GENOMIC DNA]</scope>
    <source>
        <strain evidence="2">IMCC1728</strain>
    </source>
</reference>
<evidence type="ECO:0000313" key="1">
    <source>
        <dbReference type="EMBL" id="TXC65694.1"/>
    </source>
</evidence>
<dbReference type="EMBL" id="VOPW01000001">
    <property type="protein sequence ID" value="TXC65694.1"/>
    <property type="molecule type" value="Genomic_DNA"/>
</dbReference>
<dbReference type="Proteomes" id="UP000321832">
    <property type="component" value="Unassembled WGS sequence"/>
</dbReference>
<dbReference type="AlphaFoldDB" id="A0A5C6TYF7"/>
<name>A0A5C6TYF7_9BURK</name>